<evidence type="ECO:0000256" key="5">
    <source>
        <dbReference type="ARBA" id="ARBA00022748"/>
    </source>
</evidence>
<reference evidence="10" key="1">
    <citation type="journal article" date="2019" name="Int. J. Syst. Evol. Microbiol.">
        <title>The Global Catalogue of Microorganisms (GCM) 10K type strain sequencing project: providing services to taxonomists for standard genome sequencing and annotation.</title>
        <authorList>
            <consortium name="The Broad Institute Genomics Platform"/>
            <consortium name="The Broad Institute Genome Sequencing Center for Infectious Disease"/>
            <person name="Wu L."/>
            <person name="Ma J."/>
        </authorList>
    </citation>
    <scope>NUCLEOTIDE SEQUENCE [LARGE SCALE GENOMIC DNA]</scope>
    <source>
        <strain evidence="10">CGMCC 1.16444</strain>
    </source>
</reference>
<protein>
    <recommendedName>
        <fullName evidence="7">Cytochrome c-type biogenesis protein</fullName>
    </recommendedName>
</protein>
<dbReference type="RefSeq" id="WP_114956598.1">
    <property type="nucleotide sequence ID" value="NZ_JBHSJF010000006.1"/>
</dbReference>
<name>A0ABV9Z2P2_9HYPH</name>
<gene>
    <name evidence="9" type="ORF">ACFPFW_07335</name>
</gene>
<keyword evidence="7" id="KW-0472">Membrane</keyword>
<comment type="function">
    <text evidence="7">Possible subunit of a heme lyase.</text>
</comment>
<dbReference type="PANTHER" id="PTHR47870">
    <property type="entry name" value="CYTOCHROME C-TYPE BIOGENESIS PROTEIN CCMH"/>
    <property type="match status" value="1"/>
</dbReference>
<feature type="signal peptide" evidence="7">
    <location>
        <begin position="1"/>
        <end position="20"/>
    </location>
</feature>
<evidence type="ECO:0000313" key="9">
    <source>
        <dbReference type="EMBL" id="MFC5067829.1"/>
    </source>
</evidence>
<keyword evidence="2 7" id="KW-0349">Heme</keyword>
<evidence type="ECO:0000256" key="1">
    <source>
        <dbReference type="ARBA" id="ARBA00010342"/>
    </source>
</evidence>
<evidence type="ECO:0000256" key="7">
    <source>
        <dbReference type="RuleBase" id="RU364112"/>
    </source>
</evidence>
<keyword evidence="6 7" id="KW-0408">Iron</keyword>
<dbReference type="InterPro" id="IPR051263">
    <property type="entry name" value="C-type_cytochrome_biogenesis"/>
</dbReference>
<evidence type="ECO:0000256" key="6">
    <source>
        <dbReference type="ARBA" id="ARBA00023004"/>
    </source>
</evidence>
<comment type="caution">
    <text evidence="9">The sequence shown here is derived from an EMBL/GenBank/DDBJ whole genome shotgun (WGS) entry which is preliminary data.</text>
</comment>
<dbReference type="Gene3D" id="1.10.8.640">
    <property type="entry name" value="Cytochrome C biogenesis protein"/>
    <property type="match status" value="1"/>
</dbReference>
<dbReference type="Proteomes" id="UP001595796">
    <property type="component" value="Unassembled WGS sequence"/>
</dbReference>
<dbReference type="EMBL" id="JBHSJF010000006">
    <property type="protein sequence ID" value="MFC5067829.1"/>
    <property type="molecule type" value="Genomic_DNA"/>
</dbReference>
<comment type="similarity">
    <text evidence="1 7">Belongs to the CcmH/CycL/Ccl2/NrfF family.</text>
</comment>
<keyword evidence="7" id="KW-0812">Transmembrane</keyword>
<evidence type="ECO:0000256" key="3">
    <source>
        <dbReference type="ARBA" id="ARBA00022723"/>
    </source>
</evidence>
<proteinExistence type="inferred from homology"/>
<organism evidence="9 10">
    <name type="scientific">Flaviflagellibacter deserti</name>
    <dbReference type="NCBI Taxonomy" id="2267266"/>
    <lineage>
        <taxon>Bacteria</taxon>
        <taxon>Pseudomonadati</taxon>
        <taxon>Pseudomonadota</taxon>
        <taxon>Alphaproteobacteria</taxon>
        <taxon>Hyphomicrobiales</taxon>
        <taxon>Flaviflagellibacter</taxon>
    </lineage>
</organism>
<keyword evidence="10" id="KW-1185">Reference proteome</keyword>
<evidence type="ECO:0000256" key="2">
    <source>
        <dbReference type="ARBA" id="ARBA00022617"/>
    </source>
</evidence>
<feature type="transmembrane region" description="Helical" evidence="7">
    <location>
        <begin position="104"/>
        <end position="125"/>
    </location>
</feature>
<sequence length="153" mass="16696">MIVRAALLAILLFIAGPALAMDPGEQLPDATQEAKAEALFSELRCMVCQNQSILDSDAPLAKDLRILVRERVAAGDSPDAIKDFLVARYGDFVLLKPRLNEQTALLWAVPVLVLVIGGFAVVLNFRRRNAVADQTLSEDEKRRLEALKANDAG</sequence>
<evidence type="ECO:0000256" key="4">
    <source>
        <dbReference type="ARBA" id="ARBA00022729"/>
    </source>
</evidence>
<dbReference type="CDD" id="cd16378">
    <property type="entry name" value="CcmH_N"/>
    <property type="match status" value="1"/>
</dbReference>
<evidence type="ECO:0000259" key="8">
    <source>
        <dbReference type="Pfam" id="PF03918"/>
    </source>
</evidence>
<keyword evidence="7" id="KW-1133">Transmembrane helix</keyword>
<dbReference type="InterPro" id="IPR005616">
    <property type="entry name" value="CcmH/CycL/Ccl2/NrfF_N"/>
</dbReference>
<feature type="chain" id="PRO_5044969370" description="Cytochrome c-type biogenesis protein" evidence="7">
    <location>
        <begin position="21"/>
        <end position="153"/>
    </location>
</feature>
<dbReference type="PANTHER" id="PTHR47870:SF1">
    <property type="entry name" value="CYTOCHROME C-TYPE BIOGENESIS PROTEIN CCMH"/>
    <property type="match status" value="1"/>
</dbReference>
<dbReference type="InterPro" id="IPR038297">
    <property type="entry name" value="CcmH/CycL/NrfF/Ccl2_sf"/>
</dbReference>
<evidence type="ECO:0000313" key="10">
    <source>
        <dbReference type="Proteomes" id="UP001595796"/>
    </source>
</evidence>
<feature type="domain" description="CcmH/CycL/Ccl2/NrfF N-terminal" evidence="8">
    <location>
        <begin position="9"/>
        <end position="147"/>
    </location>
</feature>
<dbReference type="Pfam" id="PF03918">
    <property type="entry name" value="CcmH"/>
    <property type="match status" value="1"/>
</dbReference>
<keyword evidence="4 7" id="KW-0732">Signal</keyword>
<accession>A0ABV9Z2P2</accession>
<keyword evidence="5" id="KW-0201">Cytochrome c-type biogenesis</keyword>
<keyword evidence="3 7" id="KW-0479">Metal-binding</keyword>